<keyword evidence="3" id="KW-1185">Reference proteome</keyword>
<keyword evidence="2" id="KW-0808">Transferase</keyword>
<keyword evidence="1" id="KW-0472">Membrane</keyword>
<dbReference type="OrthoDB" id="255482at2"/>
<feature type="transmembrane region" description="Helical" evidence="1">
    <location>
        <begin position="431"/>
        <end position="456"/>
    </location>
</feature>
<dbReference type="AlphaFoldDB" id="A0A1D8GQ22"/>
<feature type="transmembrane region" description="Helical" evidence="1">
    <location>
        <begin position="323"/>
        <end position="343"/>
    </location>
</feature>
<gene>
    <name evidence="2" type="ORF">Gferi_09720</name>
</gene>
<keyword evidence="2" id="KW-0032">Aminotransferase</keyword>
<feature type="transmembrane region" description="Helical" evidence="1">
    <location>
        <begin position="256"/>
        <end position="274"/>
    </location>
</feature>
<feature type="transmembrane region" description="Helical" evidence="1">
    <location>
        <begin position="280"/>
        <end position="302"/>
    </location>
</feature>
<dbReference type="InterPro" id="IPR006160">
    <property type="entry name" value="SCFA_transpt_AtoE"/>
</dbReference>
<evidence type="ECO:0000313" key="3">
    <source>
        <dbReference type="Proteomes" id="UP000095743"/>
    </source>
</evidence>
<accession>A0A1D8GQ22</accession>
<name>A0A1D8GQ22_9FIRM</name>
<dbReference type="EMBL" id="CP017269">
    <property type="protein sequence ID" value="AOT73062.1"/>
    <property type="molecule type" value="Genomic_DNA"/>
</dbReference>
<dbReference type="KEGG" id="gfe:Gferi_09720"/>
<feature type="transmembrane region" description="Helical" evidence="1">
    <location>
        <begin position="196"/>
        <end position="218"/>
    </location>
</feature>
<dbReference type="PANTHER" id="PTHR41983:SF2">
    <property type="entry name" value="SHORT-CHAIN FATTY ACID TRANSPORTER-RELATED"/>
    <property type="match status" value="1"/>
</dbReference>
<sequence length="457" mass="50063">MSNSLADSKEKGSLFWRISKKFQFAADKIIPDSFVFCLVLTLIVFALGMVFTGNGPLSMVKHWYNGFWTQMTFAFQMAFMVVTCAAAAKAKQVKKILIKIASIPKTPVGAMILLMGFGYVSSFINWAFCTVVTPILAMQLSKQVKGLHFPMMVAAGYSTMILGQCLGPSASVYALVATDGHFLADKIGVLNQAVTVYNPMNVTLFTILAVFTIVLSILTRPPQHEIVEYKTALDGVEEIEAEEVVTLADRMNGSKIMMYLIGFAGLAIIVTTFMEKGFLGALNINFVIFLFVILNTFLYNSPRKFVEAYKDNMKLATEIMMQFPFYGGIAGMMVDSGFGTVVVNGIMNIASGATMPVWAYISASVVNLFIPSQGGQWIVQGPLLVDAAQSLDANIPHVINAFVYGDEATNLLQPLYVIPALSVVGMKLKDVWGFMAFIWAFWTIITMVGLIVIPLLV</sequence>
<dbReference type="PANTHER" id="PTHR41983">
    <property type="entry name" value="SHORT-CHAIN FATTY ACID TRANSPORTER-RELATED"/>
    <property type="match status" value="1"/>
</dbReference>
<keyword evidence="1" id="KW-0812">Transmembrane</keyword>
<keyword evidence="2" id="KW-0670">Pyruvate</keyword>
<organism evidence="2 3">
    <name type="scientific">Geosporobacter ferrireducens</name>
    <dbReference type="NCBI Taxonomy" id="1424294"/>
    <lineage>
        <taxon>Bacteria</taxon>
        <taxon>Bacillati</taxon>
        <taxon>Bacillota</taxon>
        <taxon>Clostridia</taxon>
        <taxon>Peptostreptococcales</taxon>
        <taxon>Thermotaleaceae</taxon>
        <taxon>Geosporobacter</taxon>
    </lineage>
</organism>
<dbReference type="Pfam" id="PF02667">
    <property type="entry name" value="SCFA_trans"/>
    <property type="match status" value="1"/>
</dbReference>
<dbReference type="GO" id="GO:0005886">
    <property type="term" value="C:plasma membrane"/>
    <property type="evidence" value="ECO:0007669"/>
    <property type="project" value="TreeGrafter"/>
</dbReference>
<feature type="transmembrane region" description="Helical" evidence="1">
    <location>
        <begin position="29"/>
        <end position="51"/>
    </location>
</feature>
<proteinExistence type="predicted"/>
<keyword evidence="1" id="KW-1133">Transmembrane helix</keyword>
<dbReference type="STRING" id="1424294.Gferi_09720"/>
<dbReference type="GO" id="GO:0008483">
    <property type="term" value="F:transaminase activity"/>
    <property type="evidence" value="ECO:0007669"/>
    <property type="project" value="UniProtKB-KW"/>
</dbReference>
<evidence type="ECO:0000313" key="2">
    <source>
        <dbReference type="EMBL" id="AOT73062.1"/>
    </source>
</evidence>
<evidence type="ECO:0000256" key="1">
    <source>
        <dbReference type="SAM" id="Phobius"/>
    </source>
</evidence>
<feature type="transmembrane region" description="Helical" evidence="1">
    <location>
        <begin position="349"/>
        <end position="370"/>
    </location>
</feature>
<dbReference type="Proteomes" id="UP000095743">
    <property type="component" value="Chromosome"/>
</dbReference>
<reference evidence="2 3" key="1">
    <citation type="submission" date="2016-09" db="EMBL/GenBank/DDBJ databases">
        <title>Genomic analysis reveals versatility of anaerobic energy metabolism of Geosporobacter ferrireducens IRF9 of phylum Firmicutes.</title>
        <authorList>
            <person name="Kim S.-J."/>
        </authorList>
    </citation>
    <scope>NUCLEOTIDE SEQUENCE [LARGE SCALE GENOMIC DNA]</scope>
    <source>
        <strain evidence="2 3">IRF9</strain>
    </source>
</reference>
<dbReference type="RefSeq" id="WP_069981370.1">
    <property type="nucleotide sequence ID" value="NZ_CP017269.1"/>
</dbReference>
<feature type="transmembrane region" description="Helical" evidence="1">
    <location>
        <begin position="123"/>
        <end position="140"/>
    </location>
</feature>
<feature type="transmembrane region" description="Helical" evidence="1">
    <location>
        <begin position="71"/>
        <end position="89"/>
    </location>
</feature>
<feature type="transmembrane region" description="Helical" evidence="1">
    <location>
        <begin position="152"/>
        <end position="176"/>
    </location>
</feature>
<protein>
    <submittedName>
        <fullName evidence="2">Serine--pyruvate aminotransferase</fullName>
    </submittedName>
</protein>